<dbReference type="InterPro" id="IPR003329">
    <property type="entry name" value="Cytidylyl_trans"/>
</dbReference>
<dbReference type="GO" id="GO:0016788">
    <property type="term" value="F:hydrolase activity, acting on ester bonds"/>
    <property type="evidence" value="ECO:0007669"/>
    <property type="project" value="UniProtKB-ARBA"/>
</dbReference>
<protein>
    <submittedName>
        <fullName evidence="2">Acylneuraminate cytidylyltransferase</fullName>
    </submittedName>
</protein>
<gene>
    <name evidence="2" type="ORF">CR538_09520</name>
</gene>
<keyword evidence="2" id="KW-0548">Nucleotidyltransferase</keyword>
<dbReference type="PANTHER" id="PTHR21485">
    <property type="entry name" value="HAD SUPERFAMILY MEMBERS CMAS AND KDSC"/>
    <property type="match status" value="1"/>
</dbReference>
<dbReference type="Gene3D" id="3.90.550.10">
    <property type="entry name" value="Spore Coat Polysaccharide Biosynthesis Protein SpsA, Chain A"/>
    <property type="match status" value="1"/>
</dbReference>
<dbReference type="Pfam" id="PF02348">
    <property type="entry name" value="CTP_transf_3"/>
    <property type="match status" value="1"/>
</dbReference>
<reference evidence="2 3" key="1">
    <citation type="submission" date="2017-10" db="EMBL/GenBank/DDBJ databases">
        <title>mcr-1 positive E.coli isolates in China.</title>
        <authorList>
            <person name="Li B."/>
            <person name="Wang X."/>
        </authorList>
    </citation>
    <scope>NUCLEOTIDE SEQUENCE [LARGE SCALE GENOMIC DNA]</scope>
    <source>
        <strain evidence="2 3">14EC029</strain>
    </source>
</reference>
<keyword evidence="2" id="KW-0808">Transferase</keyword>
<proteinExistence type="predicted"/>
<evidence type="ECO:0000313" key="3">
    <source>
        <dbReference type="Proteomes" id="UP000234238"/>
    </source>
</evidence>
<dbReference type="GO" id="GO:0008781">
    <property type="term" value="F:N-acylneuraminate cytidylyltransferase activity"/>
    <property type="evidence" value="ECO:0007669"/>
    <property type="project" value="TreeGrafter"/>
</dbReference>
<name>A0AAN1ILC9_ECOLX</name>
<dbReference type="Gene3D" id="3.40.50.1110">
    <property type="entry name" value="SGNH hydrolase"/>
    <property type="match status" value="1"/>
</dbReference>
<dbReference type="AlphaFoldDB" id="A0AAN1ILC9"/>
<dbReference type="PANTHER" id="PTHR21485:SF6">
    <property type="entry name" value="N-ACYLNEURAMINATE CYTIDYLYLTRANSFERASE-RELATED"/>
    <property type="match status" value="1"/>
</dbReference>
<sequence length="419" mass="47944">MLKKIALIPARSGSKGLVDKNILMLLDKPLIAYTIIAALDSGVFDKVIVSTDSKKYKDIAESFGAEVIMRDARYSSDTSTTYTVIEHALRKIKQHYDYFALLQPTSPFRNAFHIKEAVDRFEKSKSFDFLVSVTESTVQSCLIKPIDDDLSLKYYNLDYSNYRRQNCMEYHPNGAIFLGKISPYFKQKHFFGEKTLSYIMDRESSVDIDDRLDFELAIALANKINKKEILKQSILAKIEERKSHISSNSADITLIGHSLFDNWSINEISGLKVNNFGIAGINTVQYINYILENKIIKDIGRYAFVFAGTNDIVDADWTIEKNIKEIQTLIDKIKFINNGSTIFLFTVPPVRGRLDRDNITIEKLNIAIKKNIFNCNIIDLSPDFSDEYNDLKSDYTYDGLHFTDKAYNKLKNIIEAVLK</sequence>
<dbReference type="Pfam" id="PF13472">
    <property type="entry name" value="Lipase_GDSL_2"/>
    <property type="match status" value="1"/>
</dbReference>
<feature type="domain" description="SGNH hydrolase-type esterase" evidence="1">
    <location>
        <begin position="272"/>
        <end position="407"/>
    </location>
</feature>
<evidence type="ECO:0000259" key="1">
    <source>
        <dbReference type="Pfam" id="PF13472"/>
    </source>
</evidence>
<accession>A0AAN1ILC9</accession>
<dbReference type="InterPro" id="IPR029044">
    <property type="entry name" value="Nucleotide-diphossugar_trans"/>
</dbReference>
<dbReference type="SUPFAM" id="SSF53448">
    <property type="entry name" value="Nucleotide-diphospho-sugar transferases"/>
    <property type="match status" value="1"/>
</dbReference>
<organism evidence="2 3">
    <name type="scientific">Escherichia coli</name>
    <dbReference type="NCBI Taxonomy" id="562"/>
    <lineage>
        <taxon>Bacteria</taxon>
        <taxon>Pseudomonadati</taxon>
        <taxon>Pseudomonadota</taxon>
        <taxon>Gammaproteobacteria</taxon>
        <taxon>Enterobacterales</taxon>
        <taxon>Enterobacteriaceae</taxon>
        <taxon>Escherichia</taxon>
    </lineage>
</organism>
<dbReference type="SUPFAM" id="SSF52266">
    <property type="entry name" value="SGNH hydrolase"/>
    <property type="match status" value="1"/>
</dbReference>
<dbReference type="Proteomes" id="UP000234238">
    <property type="component" value="Chromosome"/>
</dbReference>
<dbReference type="EMBL" id="CP024141">
    <property type="protein sequence ID" value="AUK00650.1"/>
    <property type="molecule type" value="Genomic_DNA"/>
</dbReference>
<dbReference type="InterPro" id="IPR050793">
    <property type="entry name" value="CMP-NeuNAc_synthase"/>
</dbReference>
<dbReference type="InterPro" id="IPR036514">
    <property type="entry name" value="SGNH_hydro_sf"/>
</dbReference>
<evidence type="ECO:0000313" key="2">
    <source>
        <dbReference type="EMBL" id="AUK00650.1"/>
    </source>
</evidence>
<dbReference type="CDD" id="cd02513">
    <property type="entry name" value="CMP-NeuAc_Synthase"/>
    <property type="match status" value="1"/>
</dbReference>
<dbReference type="InterPro" id="IPR013830">
    <property type="entry name" value="SGNH_hydro"/>
</dbReference>